<evidence type="ECO:0000256" key="3">
    <source>
        <dbReference type="ARBA" id="ARBA00022448"/>
    </source>
</evidence>
<evidence type="ECO:0000256" key="6">
    <source>
        <dbReference type="ARBA" id="ARBA00022989"/>
    </source>
</evidence>
<feature type="transmembrane region" description="Helical" evidence="8">
    <location>
        <begin position="17"/>
        <end position="36"/>
    </location>
</feature>
<dbReference type="KEGG" id="ddt:AAY81_01200"/>
<proteinExistence type="inferred from homology"/>
<feature type="transmembrane region" description="Helical" evidence="8">
    <location>
        <begin position="255"/>
        <end position="279"/>
    </location>
</feature>
<keyword evidence="4 8" id="KW-1003">Cell membrane</keyword>
<organism evidence="9 10">
    <name type="scientific">Denitrobacterium detoxificans</name>
    <dbReference type="NCBI Taxonomy" id="79604"/>
    <lineage>
        <taxon>Bacteria</taxon>
        <taxon>Bacillati</taxon>
        <taxon>Actinomycetota</taxon>
        <taxon>Coriobacteriia</taxon>
        <taxon>Eggerthellales</taxon>
        <taxon>Eggerthellaceae</taxon>
        <taxon>Denitrobacterium</taxon>
    </lineage>
</organism>
<keyword evidence="6 8" id="KW-1133">Transmembrane helix</keyword>
<feature type="transmembrane region" description="Helical" evidence="8">
    <location>
        <begin position="151"/>
        <end position="171"/>
    </location>
</feature>
<evidence type="ECO:0000256" key="1">
    <source>
        <dbReference type="ARBA" id="ARBA00004651"/>
    </source>
</evidence>
<dbReference type="NCBIfam" id="TIGR00835">
    <property type="entry name" value="agcS"/>
    <property type="match status" value="1"/>
</dbReference>
<feature type="transmembrane region" description="Helical" evidence="8">
    <location>
        <begin position="321"/>
        <end position="341"/>
    </location>
</feature>
<name>A0A172RWK9_9ACTN</name>
<keyword evidence="3 8" id="KW-0813">Transport</keyword>
<keyword evidence="7 8" id="KW-0472">Membrane</keyword>
<dbReference type="PRINTS" id="PR00175">
    <property type="entry name" value="NAALASMPORT"/>
</dbReference>
<feature type="transmembrane region" description="Helical" evidence="8">
    <location>
        <begin position="191"/>
        <end position="214"/>
    </location>
</feature>
<sequence>MDFITAFSDIVSEIDSFVWGWAMIALLLGTHIYSTVRTKFIQRKIGTAIKLSFSSDDADAEGDVSQFGALTAALAATIGTGNIVGVATGLLAGGPGAIFWMWITGVFGIATKYAETYISVKYRVRDANGEMLGGAMYALERGLKHKKLGRVLAVLFAVFAFVASFGIGASVQSNALAGVVTAYIPDLQSGAQATGANAMIGVFLVILVGVVILGGIKSVTRVTERLVPLMAVLYAAGCLVIICMNGQYVVEAVSLILTCAFTGQAAFGGAVGSGIALALQYGFKRGLFSNESGLGSAPLVAANATTKNPARQALVSMSGTFWDTVIICAITGIMLVSTMLANPSIEAGILAGDITAAAELTTTAFSSIPVLGPLVLAVGMILFTYSTMLGWSTYGNRAVMHLFGKKGIRPYQVVFLLFVFWGCIGGGELVWNISDITNALMAVPNCIAVLALGGVVAAGTNHYVYEKNLDEVDEAVIPQLQK</sequence>
<evidence type="ECO:0000256" key="5">
    <source>
        <dbReference type="ARBA" id="ARBA00022692"/>
    </source>
</evidence>
<gene>
    <name evidence="9" type="ORF">SAMN02910314_01774</name>
</gene>
<dbReference type="Pfam" id="PF01235">
    <property type="entry name" value="Na_Ala_symp"/>
    <property type="match status" value="1"/>
</dbReference>
<dbReference type="AlphaFoldDB" id="A0A172RWK9"/>
<evidence type="ECO:0000256" key="7">
    <source>
        <dbReference type="ARBA" id="ARBA00023136"/>
    </source>
</evidence>
<feature type="transmembrane region" description="Helical" evidence="8">
    <location>
        <begin position="370"/>
        <end position="392"/>
    </location>
</feature>
<evidence type="ECO:0000256" key="8">
    <source>
        <dbReference type="RuleBase" id="RU363064"/>
    </source>
</evidence>
<dbReference type="STRING" id="79604.AAY81_01200"/>
<dbReference type="RefSeq" id="WP_066660402.1">
    <property type="nucleotide sequence ID" value="NZ_CP011402.1"/>
</dbReference>
<reference evidence="10" key="1">
    <citation type="submission" date="2016-10" db="EMBL/GenBank/DDBJ databases">
        <authorList>
            <person name="Varghese N."/>
        </authorList>
    </citation>
    <scope>NUCLEOTIDE SEQUENCE [LARGE SCALE GENOMIC DNA]</scope>
    <source>
        <strain evidence="10">DSM 21843</strain>
    </source>
</reference>
<evidence type="ECO:0000313" key="10">
    <source>
        <dbReference type="Proteomes" id="UP000182975"/>
    </source>
</evidence>
<evidence type="ECO:0000256" key="4">
    <source>
        <dbReference type="ARBA" id="ARBA00022475"/>
    </source>
</evidence>
<keyword evidence="8" id="KW-0769">Symport</keyword>
<dbReference type="Proteomes" id="UP000182975">
    <property type="component" value="Unassembled WGS sequence"/>
</dbReference>
<feature type="transmembrane region" description="Helical" evidence="8">
    <location>
        <begin position="226"/>
        <end position="249"/>
    </location>
</feature>
<protein>
    <submittedName>
        <fullName evidence="9">Alanine or glycine:cation symporter, AGCS family</fullName>
    </submittedName>
</protein>
<dbReference type="EMBL" id="FOEC01000014">
    <property type="protein sequence ID" value="SEO96876.1"/>
    <property type="molecule type" value="Genomic_DNA"/>
</dbReference>
<dbReference type="PATRIC" id="fig|79604.3.peg.250"/>
<dbReference type="InterPro" id="IPR001463">
    <property type="entry name" value="Na/Ala_symport"/>
</dbReference>
<accession>A0A172RWK9</accession>
<keyword evidence="5 8" id="KW-0812">Transmembrane</keyword>
<dbReference type="PANTHER" id="PTHR30330:SF3">
    <property type="entry name" value="TRANSCRIPTIONAL REGULATOR, LRP FAMILY"/>
    <property type="match status" value="1"/>
</dbReference>
<feature type="transmembrane region" description="Helical" evidence="8">
    <location>
        <begin position="439"/>
        <end position="459"/>
    </location>
</feature>
<comment type="subcellular location">
    <subcellularLocation>
        <location evidence="1 8">Cell membrane</location>
        <topology evidence="1 8">Multi-pass membrane protein</topology>
    </subcellularLocation>
</comment>
<dbReference type="GO" id="GO:0005886">
    <property type="term" value="C:plasma membrane"/>
    <property type="evidence" value="ECO:0007669"/>
    <property type="project" value="UniProtKB-SubCell"/>
</dbReference>
<feature type="transmembrane region" description="Helical" evidence="8">
    <location>
        <begin position="413"/>
        <end position="433"/>
    </location>
</feature>
<keyword evidence="10" id="KW-1185">Reference proteome</keyword>
<evidence type="ECO:0000256" key="2">
    <source>
        <dbReference type="ARBA" id="ARBA00009261"/>
    </source>
</evidence>
<dbReference type="PANTHER" id="PTHR30330">
    <property type="entry name" value="AGSS FAMILY TRANSPORTER, SODIUM-ALANINE"/>
    <property type="match status" value="1"/>
</dbReference>
<dbReference type="GO" id="GO:0005283">
    <property type="term" value="F:amino acid:sodium symporter activity"/>
    <property type="evidence" value="ECO:0007669"/>
    <property type="project" value="InterPro"/>
</dbReference>
<evidence type="ECO:0000313" key="9">
    <source>
        <dbReference type="EMBL" id="SEO96876.1"/>
    </source>
</evidence>
<dbReference type="OrthoDB" id="9806926at2"/>
<comment type="similarity">
    <text evidence="2 8">Belongs to the alanine or glycine:cation symporter (AGCS) (TC 2.A.25) family.</text>
</comment>